<protein>
    <submittedName>
        <fullName evidence="2">Uncharacterized protein</fullName>
    </submittedName>
</protein>
<accession>A0ABS4ZB10</accession>
<sequence>MNQQDLAGLIAAEQLEDAVEASLERPTRRVVEQLAGANAPAALPQFLDRWLGALPPLERLAAAASLASREQLLESHTAAVPAFVAELRGFWSFTDSPDSEVSPAIMDRLHGYAAQVESMSFDPAVERRDPPRSPVSDPAGSWPSDDDLPFEPLPTLPVEQNELMSLIASGQLDEAVRLALGHRDVWIQTRLDYVAVEDNDEASSAFLQAWLPALPGLERLQAAGWASSHFQLALVHLPHAYGIGAQLVLDALAAGTARWAELLRDLGASEAASEQPDTGFSRRLVGYAAELDAMSFEPIPAEPWT</sequence>
<dbReference type="RefSeq" id="WP_210057518.1">
    <property type="nucleotide sequence ID" value="NZ_BAAAMH010000010.1"/>
</dbReference>
<dbReference type="EMBL" id="JAGIOB010000001">
    <property type="protein sequence ID" value="MBP2418191.1"/>
    <property type="molecule type" value="Genomic_DNA"/>
</dbReference>
<dbReference type="Proteomes" id="UP000758168">
    <property type="component" value="Unassembled WGS sequence"/>
</dbReference>
<name>A0ABS4ZB10_9ACTN</name>
<evidence type="ECO:0000313" key="2">
    <source>
        <dbReference type="EMBL" id="MBP2418191.1"/>
    </source>
</evidence>
<evidence type="ECO:0000256" key="1">
    <source>
        <dbReference type="SAM" id="MobiDB-lite"/>
    </source>
</evidence>
<proteinExistence type="predicted"/>
<evidence type="ECO:0000313" key="3">
    <source>
        <dbReference type="Proteomes" id="UP000758168"/>
    </source>
</evidence>
<feature type="region of interest" description="Disordered" evidence="1">
    <location>
        <begin position="122"/>
        <end position="154"/>
    </location>
</feature>
<comment type="caution">
    <text evidence="2">The sequence shown here is derived from an EMBL/GenBank/DDBJ whole genome shotgun (WGS) entry which is preliminary data.</text>
</comment>
<reference evidence="2 3" key="1">
    <citation type="submission" date="2021-03" db="EMBL/GenBank/DDBJ databases">
        <title>Sequencing the genomes of 1000 actinobacteria strains.</title>
        <authorList>
            <person name="Klenk H.-P."/>
        </authorList>
    </citation>
    <scope>NUCLEOTIDE SEQUENCE [LARGE SCALE GENOMIC DNA]</scope>
    <source>
        <strain evidence="2 3">DSM 12936</strain>
    </source>
</reference>
<gene>
    <name evidence="2" type="ORF">JOF54_003113</name>
</gene>
<keyword evidence="3" id="KW-1185">Reference proteome</keyword>
<organism evidence="2 3">
    <name type="scientific">Microlunatus capsulatus</name>
    <dbReference type="NCBI Taxonomy" id="99117"/>
    <lineage>
        <taxon>Bacteria</taxon>
        <taxon>Bacillati</taxon>
        <taxon>Actinomycetota</taxon>
        <taxon>Actinomycetes</taxon>
        <taxon>Propionibacteriales</taxon>
        <taxon>Propionibacteriaceae</taxon>
        <taxon>Microlunatus</taxon>
    </lineage>
</organism>